<protein>
    <submittedName>
        <fullName evidence="2">Uncharacterized protein</fullName>
    </submittedName>
</protein>
<proteinExistence type="predicted"/>
<feature type="region of interest" description="Disordered" evidence="1">
    <location>
        <begin position="60"/>
        <end position="92"/>
    </location>
</feature>
<evidence type="ECO:0000313" key="3">
    <source>
        <dbReference type="Proteomes" id="UP000014629"/>
    </source>
</evidence>
<dbReference type="PATRIC" id="fig|1286094.4.peg.6007"/>
<accession>S3ZDY8</accession>
<dbReference type="OrthoDB" id="4243475at2"/>
<evidence type="ECO:0000256" key="1">
    <source>
        <dbReference type="SAM" id="MobiDB-lite"/>
    </source>
</evidence>
<dbReference type="AlphaFoldDB" id="S3ZDY8"/>
<feature type="compositionally biased region" description="Acidic residues" evidence="1">
    <location>
        <begin position="68"/>
        <end position="92"/>
    </location>
</feature>
<organism evidence="2 3">
    <name type="scientific">Streptomyces aurantiacus JA 4570</name>
    <dbReference type="NCBI Taxonomy" id="1286094"/>
    <lineage>
        <taxon>Bacteria</taxon>
        <taxon>Bacillati</taxon>
        <taxon>Actinomycetota</taxon>
        <taxon>Actinomycetes</taxon>
        <taxon>Kitasatosporales</taxon>
        <taxon>Streptomycetaceae</taxon>
        <taxon>Streptomyces</taxon>
        <taxon>Streptomyces aurantiacus group</taxon>
    </lineage>
</organism>
<gene>
    <name evidence="2" type="ORF">STRAU_6079</name>
</gene>
<name>S3ZDY8_9ACTN</name>
<dbReference type="EMBL" id="AOPZ01000361">
    <property type="protein sequence ID" value="EPH40864.1"/>
    <property type="molecule type" value="Genomic_DNA"/>
</dbReference>
<comment type="caution">
    <text evidence="2">The sequence shown here is derived from an EMBL/GenBank/DDBJ whole genome shotgun (WGS) entry which is preliminary data.</text>
</comment>
<keyword evidence="3" id="KW-1185">Reference proteome</keyword>
<reference evidence="2 3" key="1">
    <citation type="submission" date="2013-02" db="EMBL/GenBank/DDBJ databases">
        <title>Draft Genome Sequence of Streptomyces aurantiacus, Which Produces Setomimycin.</title>
        <authorList>
            <person name="Gruening B.A."/>
            <person name="Praeg A."/>
            <person name="Erxleben A."/>
            <person name="Guenther S."/>
            <person name="Mueller M."/>
        </authorList>
    </citation>
    <scope>NUCLEOTIDE SEQUENCE [LARGE SCALE GENOMIC DNA]</scope>
    <source>
        <strain evidence="2 3">JA 4570</strain>
    </source>
</reference>
<sequence length="92" mass="10203">MRVRLTDGTREVDITAKGSDPALLRQAERTARRLLDAMQTEPSTSRGAFGFGRHLDGVALDSATERADQDDEPDLDEQLDQDDEQLDQDDDG</sequence>
<evidence type="ECO:0000313" key="2">
    <source>
        <dbReference type="EMBL" id="EPH40864.1"/>
    </source>
</evidence>
<dbReference type="RefSeq" id="WP_016644200.1">
    <property type="nucleotide sequence ID" value="NZ_AOPZ01000361.1"/>
</dbReference>
<dbReference type="Proteomes" id="UP000014629">
    <property type="component" value="Unassembled WGS sequence"/>
</dbReference>